<protein>
    <submittedName>
        <fullName evidence="2">Uncharacterized protein</fullName>
    </submittedName>
</protein>
<proteinExistence type="predicted"/>
<sequence length="484" mass="54940">MKSSNNSIQTQPLIKFILISSSICALCLMVSMLLLSTTKLLDLESSPQENVDASTSLEHLVFGLGSGRTVWPKRKEYVKLYWKPQKMRGCVFVGSLPKDYQSNNNNNNTNDKSSLPPLCLASNTSQFPYTWGPTGQLSANRMTRMVKDLVEMNYSNVRWYVFGDDDTIFFPENLVKTLSKYDHRLHYYLGAPSESYPAAQNFSFAMAFGGGGIVMSSSLAQVLAKVVDSCIERYPYLYGSDARTYSCITELGVGFTKEPGFHQDFPEVDMVGNIFGLLATHPLTPLLSLHHVDRTEPIFPNKTNIKAFQHLFEAANADSQRIVQQTVCYHKQFSWTISISWGYAIQVFQNHMPLPDVLRVPQTFRPWSEETVLKDIYNFNTVPIQPDPCKRPIIFYLDNVSSMEDGAIISNYRKSFQNCSYDMASLNKLEVIKVFSKKLDLDIKQLLSPRRHCCDILPSRADDQLEVAIRECKDEELIFHAVAK</sequence>
<name>A0AAN9ENX9_CROPI</name>
<gene>
    <name evidence="2" type="ORF">RIF29_27365</name>
</gene>
<dbReference type="InterPro" id="IPR006740">
    <property type="entry name" value="DUF604"/>
</dbReference>
<keyword evidence="3" id="KW-1185">Reference proteome</keyword>
<evidence type="ECO:0000313" key="3">
    <source>
        <dbReference type="Proteomes" id="UP001372338"/>
    </source>
</evidence>
<dbReference type="Proteomes" id="UP001372338">
    <property type="component" value="Unassembled WGS sequence"/>
</dbReference>
<keyword evidence="1" id="KW-1133">Transmembrane helix</keyword>
<accession>A0AAN9ENX9</accession>
<dbReference type="AlphaFoldDB" id="A0AAN9ENX9"/>
<dbReference type="FunFam" id="3.90.550.50:FF:000006">
    <property type="entry name" value="Fringe-related protein-like"/>
    <property type="match status" value="1"/>
</dbReference>
<dbReference type="Pfam" id="PF04646">
    <property type="entry name" value="DUF604"/>
    <property type="match status" value="1"/>
</dbReference>
<reference evidence="2 3" key="1">
    <citation type="submission" date="2024-01" db="EMBL/GenBank/DDBJ databases">
        <title>The genomes of 5 underutilized Papilionoideae crops provide insights into root nodulation and disease resistanc.</title>
        <authorList>
            <person name="Yuan L."/>
        </authorList>
    </citation>
    <scope>NUCLEOTIDE SEQUENCE [LARGE SCALE GENOMIC DNA]</scope>
    <source>
        <strain evidence="2">ZHUSHIDOU_FW_LH</strain>
        <tissue evidence="2">Leaf</tissue>
    </source>
</reference>
<dbReference type="Gene3D" id="3.90.550.50">
    <property type="match status" value="1"/>
</dbReference>
<comment type="caution">
    <text evidence="2">The sequence shown here is derived from an EMBL/GenBank/DDBJ whole genome shotgun (WGS) entry which is preliminary data.</text>
</comment>
<keyword evidence="1" id="KW-0472">Membrane</keyword>
<evidence type="ECO:0000256" key="1">
    <source>
        <dbReference type="SAM" id="Phobius"/>
    </source>
</evidence>
<dbReference type="PANTHER" id="PTHR10811">
    <property type="entry name" value="FRINGE-RELATED"/>
    <property type="match status" value="1"/>
</dbReference>
<evidence type="ECO:0000313" key="2">
    <source>
        <dbReference type="EMBL" id="KAK7261062.1"/>
    </source>
</evidence>
<feature type="transmembrane region" description="Helical" evidence="1">
    <location>
        <begin position="12"/>
        <end position="35"/>
    </location>
</feature>
<organism evidence="2 3">
    <name type="scientific">Crotalaria pallida</name>
    <name type="common">Smooth rattlebox</name>
    <name type="synonym">Crotalaria striata</name>
    <dbReference type="NCBI Taxonomy" id="3830"/>
    <lineage>
        <taxon>Eukaryota</taxon>
        <taxon>Viridiplantae</taxon>
        <taxon>Streptophyta</taxon>
        <taxon>Embryophyta</taxon>
        <taxon>Tracheophyta</taxon>
        <taxon>Spermatophyta</taxon>
        <taxon>Magnoliopsida</taxon>
        <taxon>eudicotyledons</taxon>
        <taxon>Gunneridae</taxon>
        <taxon>Pentapetalae</taxon>
        <taxon>rosids</taxon>
        <taxon>fabids</taxon>
        <taxon>Fabales</taxon>
        <taxon>Fabaceae</taxon>
        <taxon>Papilionoideae</taxon>
        <taxon>50 kb inversion clade</taxon>
        <taxon>genistoids sensu lato</taxon>
        <taxon>core genistoids</taxon>
        <taxon>Crotalarieae</taxon>
        <taxon>Crotalaria</taxon>
    </lineage>
</organism>
<keyword evidence="1" id="KW-0812">Transmembrane</keyword>
<dbReference type="EMBL" id="JAYWIO010000005">
    <property type="protein sequence ID" value="KAK7261062.1"/>
    <property type="molecule type" value="Genomic_DNA"/>
</dbReference>